<reference evidence="1 2" key="1">
    <citation type="submission" date="2019-09" db="EMBL/GenBank/DDBJ databases">
        <title>Draft genome sequence assemblies of isolates from the urinary tract.</title>
        <authorList>
            <person name="Mores C.R."/>
            <person name="Putonti C."/>
            <person name="Wolfe A.J."/>
        </authorList>
    </citation>
    <scope>NUCLEOTIDE SEQUENCE [LARGE SCALE GENOMIC DNA]</scope>
    <source>
        <strain evidence="1 2">UMB623</strain>
    </source>
</reference>
<dbReference type="OrthoDB" id="9776786at2"/>
<dbReference type="Pfam" id="PF12974">
    <property type="entry name" value="Phosphonate-bd"/>
    <property type="match status" value="1"/>
</dbReference>
<organism evidence="1 2">
    <name type="scientific">Aerococcus sanguinicola</name>
    <dbReference type="NCBI Taxonomy" id="119206"/>
    <lineage>
        <taxon>Bacteria</taxon>
        <taxon>Bacillati</taxon>
        <taxon>Bacillota</taxon>
        <taxon>Bacilli</taxon>
        <taxon>Lactobacillales</taxon>
        <taxon>Aerococcaceae</taxon>
        <taxon>Aerococcus</taxon>
    </lineage>
</organism>
<dbReference type="PANTHER" id="PTHR35841">
    <property type="entry name" value="PHOSPHONATES-BINDING PERIPLASMIC PROTEIN"/>
    <property type="match status" value="1"/>
</dbReference>
<evidence type="ECO:0000313" key="2">
    <source>
        <dbReference type="Proteomes" id="UP000327148"/>
    </source>
</evidence>
<proteinExistence type="predicted"/>
<dbReference type="SUPFAM" id="SSF53850">
    <property type="entry name" value="Periplasmic binding protein-like II"/>
    <property type="match status" value="1"/>
</dbReference>
<sequence length="273" mass="30814">MTKTLKVGAVIYDPKITVIWDMIRQFIEDKDQGILIEPVFYDDYRHQIDALVNKEIDVAWNSPLANREAELRTDGQVKYGLMRDTDRDLHTVLVTKKGSGIQSPADLKGKKVAFGAIDSPQARLIPIQYLRENGLEFGQDYEEVRYDIGVGLDGDHTGGELDAIKSVEAGENIAGFAIEPNFEAWVKDGTVDGSQLEVVGKTNSFDHCIFTAHQDVADEDLKAFSDVLATMDYSKERDKEILDLEGLKEWLPGRTNNFEEIRQAVDYMNFFDK</sequence>
<dbReference type="AlphaFoldDB" id="A0A5N1GHC8"/>
<accession>A0A5N1GHC8</accession>
<dbReference type="EMBL" id="VYWO01000006">
    <property type="protein sequence ID" value="KAA9300202.1"/>
    <property type="molecule type" value="Genomic_DNA"/>
</dbReference>
<evidence type="ECO:0000313" key="1">
    <source>
        <dbReference type="EMBL" id="KAA9300202.1"/>
    </source>
</evidence>
<dbReference type="Proteomes" id="UP000327148">
    <property type="component" value="Unassembled WGS sequence"/>
</dbReference>
<dbReference type="RefSeq" id="WP_070431663.1">
    <property type="nucleotide sequence ID" value="NZ_VYWO01000006.1"/>
</dbReference>
<dbReference type="PANTHER" id="PTHR35841:SF1">
    <property type="entry name" value="PHOSPHONATES-BINDING PERIPLASMIC PROTEIN"/>
    <property type="match status" value="1"/>
</dbReference>
<gene>
    <name evidence="1" type="ORF">F6I03_08570</name>
</gene>
<dbReference type="Gene3D" id="3.40.190.10">
    <property type="entry name" value="Periplasmic binding protein-like II"/>
    <property type="match status" value="2"/>
</dbReference>
<name>A0A5N1GHC8_9LACT</name>
<protein>
    <submittedName>
        <fullName evidence="1">Phosphate/phosphite/phosphonate ABC transporter substrate-binding protein</fullName>
    </submittedName>
</protein>
<comment type="caution">
    <text evidence="1">The sequence shown here is derived from an EMBL/GenBank/DDBJ whole genome shotgun (WGS) entry which is preliminary data.</text>
</comment>